<dbReference type="Pfam" id="PF09184">
    <property type="entry name" value="PPP4R2"/>
    <property type="match status" value="1"/>
</dbReference>
<evidence type="ECO:0000313" key="3">
    <source>
        <dbReference type="Proteomes" id="UP000326939"/>
    </source>
</evidence>
<dbReference type="AlphaFoldDB" id="A0A5N5J3A8"/>
<protein>
    <submittedName>
        <fullName evidence="2">Uncharacterized protein</fullName>
    </submittedName>
</protein>
<reference evidence="3" key="1">
    <citation type="journal article" date="2019" name="Gigascience">
        <title>De novo genome assembly of the endangered Acer yangbiense, a plant species with extremely small populations endemic to Yunnan Province, China.</title>
        <authorList>
            <person name="Yang J."/>
            <person name="Wariss H.M."/>
            <person name="Tao L."/>
            <person name="Zhang R."/>
            <person name="Yun Q."/>
            <person name="Hollingsworth P."/>
            <person name="Dao Z."/>
            <person name="Luo G."/>
            <person name="Guo H."/>
            <person name="Ma Y."/>
            <person name="Sun W."/>
        </authorList>
    </citation>
    <scope>NUCLEOTIDE SEQUENCE [LARGE SCALE GENOMIC DNA]</scope>
    <source>
        <strain evidence="3">cv. br00</strain>
    </source>
</reference>
<dbReference type="GO" id="GO:0005737">
    <property type="term" value="C:cytoplasm"/>
    <property type="evidence" value="ECO:0007669"/>
    <property type="project" value="TreeGrafter"/>
</dbReference>
<sequence>MKVLSEYPEAKMTSTEQEETYQELVKKLDEGISTSSLLCFSQLSISTKPLIEFGWEHLLLSRIHGSWDYKSQKWLWFSLKNLPFIFILWKDKNENQQENTKKSLNNSTQNVKVYDSGVAGSTMHMLGMGCSSEALHNFEEGPPFTLQRLCEILLAARRIYPNLSKLALALEKVCLLIFDTLLNIMIC</sequence>
<dbReference type="PANTHER" id="PTHR16487">
    <property type="entry name" value="PPP4R2-RELATED PROTEIN"/>
    <property type="match status" value="1"/>
</dbReference>
<dbReference type="GO" id="GO:0030289">
    <property type="term" value="C:protein phosphatase 4 complex"/>
    <property type="evidence" value="ECO:0007669"/>
    <property type="project" value="InterPro"/>
</dbReference>
<organism evidence="2 3">
    <name type="scientific">Salix brachista</name>
    <dbReference type="NCBI Taxonomy" id="2182728"/>
    <lineage>
        <taxon>Eukaryota</taxon>
        <taxon>Viridiplantae</taxon>
        <taxon>Streptophyta</taxon>
        <taxon>Embryophyta</taxon>
        <taxon>Tracheophyta</taxon>
        <taxon>Spermatophyta</taxon>
        <taxon>Magnoliopsida</taxon>
        <taxon>eudicotyledons</taxon>
        <taxon>Gunneridae</taxon>
        <taxon>Pentapetalae</taxon>
        <taxon>rosids</taxon>
        <taxon>fabids</taxon>
        <taxon>Malpighiales</taxon>
        <taxon>Salicaceae</taxon>
        <taxon>Saliceae</taxon>
        <taxon>Salix</taxon>
    </lineage>
</organism>
<dbReference type="GO" id="GO:0019888">
    <property type="term" value="F:protein phosphatase regulator activity"/>
    <property type="evidence" value="ECO:0007669"/>
    <property type="project" value="InterPro"/>
</dbReference>
<dbReference type="EMBL" id="VDCV01000019">
    <property type="protein sequence ID" value="KAB5512294.1"/>
    <property type="molecule type" value="Genomic_DNA"/>
</dbReference>
<keyword evidence="3" id="KW-1185">Reference proteome</keyword>
<comment type="similarity">
    <text evidence="1">Belongs to the PPP4R2 family.</text>
</comment>
<evidence type="ECO:0000313" key="2">
    <source>
        <dbReference type="EMBL" id="KAB5512294.1"/>
    </source>
</evidence>
<dbReference type="InterPro" id="IPR015267">
    <property type="entry name" value="PPP4R2"/>
</dbReference>
<name>A0A5N5J3A8_9ROSI</name>
<evidence type="ECO:0000256" key="1">
    <source>
        <dbReference type="ARBA" id="ARBA00009207"/>
    </source>
</evidence>
<gene>
    <name evidence="2" type="ORF">DKX38_029322</name>
</gene>
<proteinExistence type="inferred from homology"/>
<dbReference type="PANTHER" id="PTHR16487:SF0">
    <property type="entry name" value="PROTEIN PHOSPHATASE 4 REGULATORY SUBUNIT 2-RELATED"/>
    <property type="match status" value="1"/>
</dbReference>
<accession>A0A5N5J3A8</accession>
<comment type="caution">
    <text evidence="2">The sequence shown here is derived from an EMBL/GenBank/DDBJ whole genome shotgun (WGS) entry which is preliminary data.</text>
</comment>
<dbReference type="GO" id="GO:0005634">
    <property type="term" value="C:nucleus"/>
    <property type="evidence" value="ECO:0007669"/>
    <property type="project" value="TreeGrafter"/>
</dbReference>
<dbReference type="Proteomes" id="UP000326939">
    <property type="component" value="Chromosome 19"/>
</dbReference>